<dbReference type="PANTHER" id="PTHR33540:SF1">
    <property type="entry name" value="N-ACETYLMURAMATE_N-ACETYLGLUCOSAMINE KINASE"/>
    <property type="match status" value="1"/>
</dbReference>
<dbReference type="EMBL" id="BMXA01000005">
    <property type="protein sequence ID" value="GHA16035.1"/>
    <property type="molecule type" value="Genomic_DNA"/>
</dbReference>
<accession>A0A918VR25</accession>
<evidence type="ECO:0000256" key="2">
    <source>
        <dbReference type="ARBA" id="ARBA00022840"/>
    </source>
</evidence>
<reference evidence="4" key="2">
    <citation type="submission" date="2020-09" db="EMBL/GenBank/DDBJ databases">
        <authorList>
            <person name="Sun Q."/>
            <person name="Kim S."/>
        </authorList>
    </citation>
    <scope>NUCLEOTIDE SEQUENCE</scope>
    <source>
        <strain evidence="4">KCTC 12711</strain>
    </source>
</reference>
<dbReference type="InterPro" id="IPR011009">
    <property type="entry name" value="Kinase-like_dom_sf"/>
</dbReference>
<protein>
    <submittedName>
        <fullName evidence="4">Aminoglycoside phosphotransferase</fullName>
    </submittedName>
</protein>
<dbReference type="Proteomes" id="UP000614811">
    <property type="component" value="Unassembled WGS sequence"/>
</dbReference>
<dbReference type="Gene3D" id="3.30.200.20">
    <property type="entry name" value="Phosphorylase Kinase, domain 1"/>
    <property type="match status" value="1"/>
</dbReference>
<name>A0A918VR25_9GAMM</name>
<organism evidence="4 5">
    <name type="scientific">Arenicella chitinivorans</name>
    <dbReference type="NCBI Taxonomy" id="1329800"/>
    <lineage>
        <taxon>Bacteria</taxon>
        <taxon>Pseudomonadati</taxon>
        <taxon>Pseudomonadota</taxon>
        <taxon>Gammaproteobacteria</taxon>
        <taxon>Arenicellales</taxon>
        <taxon>Arenicellaceae</taxon>
        <taxon>Arenicella</taxon>
    </lineage>
</organism>
<evidence type="ECO:0000313" key="4">
    <source>
        <dbReference type="EMBL" id="GHA16035.1"/>
    </source>
</evidence>
<dbReference type="PANTHER" id="PTHR33540">
    <property type="entry name" value="TRNA THREONYLCARBAMOYLADENOSINE BIOSYNTHESIS PROTEIN TSAE"/>
    <property type="match status" value="1"/>
</dbReference>
<evidence type="ECO:0000259" key="3">
    <source>
        <dbReference type="Pfam" id="PF01636"/>
    </source>
</evidence>
<keyword evidence="1" id="KW-0547">Nucleotide-binding</keyword>
<dbReference type="AlphaFoldDB" id="A0A918VR25"/>
<feature type="domain" description="Aminoglycoside phosphotransferase" evidence="3">
    <location>
        <begin position="27"/>
        <end position="255"/>
    </location>
</feature>
<keyword evidence="5" id="KW-1185">Reference proteome</keyword>
<evidence type="ECO:0000313" key="5">
    <source>
        <dbReference type="Proteomes" id="UP000614811"/>
    </source>
</evidence>
<dbReference type="Pfam" id="PF01636">
    <property type="entry name" value="APH"/>
    <property type="match status" value="1"/>
</dbReference>
<proteinExistence type="predicted"/>
<dbReference type="InterPro" id="IPR002575">
    <property type="entry name" value="Aminoglycoside_PTrfase"/>
</dbReference>
<gene>
    <name evidence="4" type="ORF">GCM10008090_27250</name>
</gene>
<dbReference type="SUPFAM" id="SSF56112">
    <property type="entry name" value="Protein kinase-like (PK-like)"/>
    <property type="match status" value="1"/>
</dbReference>
<sequence length="337" mass="38702">MDPRFLQAREWATQQTGYLTSPIQSMQAASVDASFRRYFRIITAQQRCILMDAPPEQENVTKFVQNADALRAIQVKTPTIYARDDKNGFLLLEDFGDTTYLSALTQCNLAPDTLYRQAIDSLVQIQSGPRLTPTALSLPAYDADWLSMEFDLFREWYVERHLGVELIPKHVAILSALKTTLVDACLEQPQTWVHRDFHSRNLMLIDGDQPGVLDFQDMVTGPLTYDIASLLKDCYVAWPRTQQMAWLASYWQRASMQLKLPDIDFATLTRWYDFTALQRHMKVLGIFCRLNYRDQKPHYMNDLPLVANYVLDTLARYPDFCPVQEALGDLIAQAANA</sequence>
<evidence type="ECO:0000256" key="1">
    <source>
        <dbReference type="ARBA" id="ARBA00022741"/>
    </source>
</evidence>
<dbReference type="GO" id="GO:0005524">
    <property type="term" value="F:ATP binding"/>
    <property type="evidence" value="ECO:0007669"/>
    <property type="project" value="UniProtKB-KW"/>
</dbReference>
<dbReference type="RefSeq" id="WP_229794303.1">
    <property type="nucleotide sequence ID" value="NZ_BMXA01000005.1"/>
</dbReference>
<comment type="caution">
    <text evidence="4">The sequence shown here is derived from an EMBL/GenBank/DDBJ whole genome shotgun (WGS) entry which is preliminary data.</text>
</comment>
<keyword evidence="2" id="KW-0067">ATP-binding</keyword>
<dbReference type="Gene3D" id="3.90.1200.10">
    <property type="match status" value="1"/>
</dbReference>
<reference evidence="4" key="1">
    <citation type="journal article" date="2014" name="Int. J. Syst. Evol. Microbiol.">
        <title>Complete genome sequence of Corynebacterium casei LMG S-19264T (=DSM 44701T), isolated from a smear-ripened cheese.</title>
        <authorList>
            <consortium name="US DOE Joint Genome Institute (JGI-PGF)"/>
            <person name="Walter F."/>
            <person name="Albersmeier A."/>
            <person name="Kalinowski J."/>
            <person name="Ruckert C."/>
        </authorList>
    </citation>
    <scope>NUCLEOTIDE SEQUENCE</scope>
    <source>
        <strain evidence="4">KCTC 12711</strain>
    </source>
</reference>